<dbReference type="PANTHER" id="PTHR30212">
    <property type="entry name" value="PROTEIN YIIM"/>
    <property type="match status" value="1"/>
</dbReference>
<dbReference type="Pfam" id="PF03473">
    <property type="entry name" value="MOSC"/>
    <property type="match status" value="1"/>
</dbReference>
<dbReference type="AlphaFoldDB" id="A0A3B1AV67"/>
<dbReference type="SUPFAM" id="SSF50800">
    <property type="entry name" value="PK beta-barrel domain-like"/>
    <property type="match status" value="1"/>
</dbReference>
<dbReference type="InterPro" id="IPR052353">
    <property type="entry name" value="Benzoxazolinone_Detox_Enz"/>
</dbReference>
<dbReference type="Gene3D" id="2.40.33.20">
    <property type="entry name" value="PK beta-barrel domain-like"/>
    <property type="match status" value="1"/>
</dbReference>
<dbReference type="InterPro" id="IPR005302">
    <property type="entry name" value="MoCF_Sase_C"/>
</dbReference>
<proteinExistence type="predicted"/>
<dbReference type="GO" id="GO:0030170">
    <property type="term" value="F:pyridoxal phosphate binding"/>
    <property type="evidence" value="ECO:0007669"/>
    <property type="project" value="InterPro"/>
</dbReference>
<dbReference type="GO" id="GO:0003824">
    <property type="term" value="F:catalytic activity"/>
    <property type="evidence" value="ECO:0007669"/>
    <property type="project" value="InterPro"/>
</dbReference>
<organism evidence="2">
    <name type="scientific">hydrothermal vent metagenome</name>
    <dbReference type="NCBI Taxonomy" id="652676"/>
    <lineage>
        <taxon>unclassified sequences</taxon>
        <taxon>metagenomes</taxon>
        <taxon>ecological metagenomes</taxon>
    </lineage>
</organism>
<evidence type="ECO:0000259" key="1">
    <source>
        <dbReference type="Pfam" id="PF03473"/>
    </source>
</evidence>
<gene>
    <name evidence="2" type="ORF">MNBD_GAMMA19-1224</name>
</gene>
<feature type="domain" description="MOSC" evidence="1">
    <location>
        <begin position="107"/>
        <end position="179"/>
    </location>
</feature>
<protein>
    <recommendedName>
        <fullName evidence="1">MOSC domain-containing protein</fullName>
    </recommendedName>
</protein>
<dbReference type="GO" id="GO:0030151">
    <property type="term" value="F:molybdenum ion binding"/>
    <property type="evidence" value="ECO:0007669"/>
    <property type="project" value="InterPro"/>
</dbReference>
<name>A0A3B1AV67_9ZZZZ</name>
<dbReference type="InterPro" id="IPR011037">
    <property type="entry name" value="Pyrv_Knase-like_insert_dom_sf"/>
</dbReference>
<dbReference type="EMBL" id="UOFV01000418">
    <property type="protein sequence ID" value="VAX03673.1"/>
    <property type="molecule type" value="Genomic_DNA"/>
</dbReference>
<reference evidence="2" key="1">
    <citation type="submission" date="2018-06" db="EMBL/GenBank/DDBJ databases">
        <authorList>
            <person name="Zhirakovskaya E."/>
        </authorList>
    </citation>
    <scope>NUCLEOTIDE SEQUENCE</scope>
</reference>
<dbReference type="PANTHER" id="PTHR30212:SF2">
    <property type="entry name" value="PROTEIN YIIM"/>
    <property type="match status" value="1"/>
</dbReference>
<sequence length="182" mass="20208">MKYVTLNDIENRMPWVLDSPGDKGRVELMVVRPQTNEREVLSQALFSSEAGVTGDNWQKQCWKTLASGQADPVVQVAIMNARMIDVLTRDKNQWPLAGDQLFIDLDLSVNNLSPGTQLQIGSAVLEITAEPHRACSKFEQRFGEVARQYVNSAQGDAHRLRGVYAKIISTGEVSTGDVIHKL</sequence>
<evidence type="ECO:0000313" key="2">
    <source>
        <dbReference type="EMBL" id="VAX03673.1"/>
    </source>
</evidence>
<accession>A0A3B1AV67</accession>